<evidence type="ECO:0000256" key="1">
    <source>
        <dbReference type="ARBA" id="ARBA00001966"/>
    </source>
</evidence>
<gene>
    <name evidence="7" type="ORF">S01H1_18135</name>
</gene>
<accession>X0SAC2</accession>
<evidence type="ECO:0000256" key="2">
    <source>
        <dbReference type="ARBA" id="ARBA00022485"/>
    </source>
</evidence>
<name>X0SAC2_9ZZZZ</name>
<organism evidence="7">
    <name type="scientific">marine sediment metagenome</name>
    <dbReference type="NCBI Taxonomy" id="412755"/>
    <lineage>
        <taxon>unclassified sequences</taxon>
        <taxon>metagenomes</taxon>
        <taxon>ecological metagenomes</taxon>
    </lineage>
</organism>
<dbReference type="Gene3D" id="3.20.20.70">
    <property type="entry name" value="Aldolase class I"/>
    <property type="match status" value="1"/>
</dbReference>
<dbReference type="InterPro" id="IPR013785">
    <property type="entry name" value="Aldolase_TIM"/>
</dbReference>
<dbReference type="PANTHER" id="PTHR30352">
    <property type="entry name" value="PYRUVATE FORMATE-LYASE-ACTIVATING ENZYME"/>
    <property type="match status" value="1"/>
</dbReference>
<keyword evidence="5" id="KW-0408">Iron</keyword>
<evidence type="ECO:0000256" key="6">
    <source>
        <dbReference type="ARBA" id="ARBA00023014"/>
    </source>
</evidence>
<dbReference type="PANTHER" id="PTHR30352:SF5">
    <property type="entry name" value="PYRUVATE FORMATE-LYASE 1-ACTIVATING ENZYME"/>
    <property type="match status" value="1"/>
</dbReference>
<comment type="cofactor">
    <cofactor evidence="1">
        <name>[4Fe-4S] cluster</name>
        <dbReference type="ChEBI" id="CHEBI:49883"/>
    </cofactor>
</comment>
<keyword evidence="2" id="KW-0004">4Fe-4S</keyword>
<keyword evidence="4" id="KW-0479">Metal-binding</keyword>
<keyword evidence="6" id="KW-0411">Iron-sulfur</keyword>
<evidence type="ECO:0000313" key="7">
    <source>
        <dbReference type="EMBL" id="GAF77968.1"/>
    </source>
</evidence>
<comment type="caution">
    <text evidence="7">The sequence shown here is derived from an EMBL/GenBank/DDBJ whole genome shotgun (WGS) entry which is preliminary data.</text>
</comment>
<keyword evidence="3" id="KW-0949">S-adenosyl-L-methionine</keyword>
<evidence type="ECO:0000256" key="5">
    <source>
        <dbReference type="ARBA" id="ARBA00023004"/>
    </source>
</evidence>
<dbReference type="AlphaFoldDB" id="X0SAC2"/>
<proteinExistence type="predicted"/>
<dbReference type="InterPro" id="IPR058240">
    <property type="entry name" value="rSAM_sf"/>
</dbReference>
<evidence type="ECO:0000256" key="3">
    <source>
        <dbReference type="ARBA" id="ARBA00022691"/>
    </source>
</evidence>
<dbReference type="EMBL" id="BARS01009673">
    <property type="protein sequence ID" value="GAF77968.1"/>
    <property type="molecule type" value="Genomic_DNA"/>
</dbReference>
<dbReference type="SUPFAM" id="SSF102114">
    <property type="entry name" value="Radical SAM enzymes"/>
    <property type="match status" value="1"/>
</dbReference>
<dbReference type="GO" id="GO:0046872">
    <property type="term" value="F:metal ion binding"/>
    <property type="evidence" value="ECO:0007669"/>
    <property type="project" value="UniProtKB-KW"/>
</dbReference>
<reference evidence="7" key="1">
    <citation type="journal article" date="2014" name="Front. Microbiol.">
        <title>High frequency of phylogenetically diverse reductive dehalogenase-homologous genes in deep subseafloor sedimentary metagenomes.</title>
        <authorList>
            <person name="Kawai M."/>
            <person name="Futagami T."/>
            <person name="Toyoda A."/>
            <person name="Takaki Y."/>
            <person name="Nishi S."/>
            <person name="Hori S."/>
            <person name="Arai W."/>
            <person name="Tsubouchi T."/>
            <person name="Morono Y."/>
            <person name="Uchiyama I."/>
            <person name="Ito T."/>
            <person name="Fujiyama A."/>
            <person name="Inagaki F."/>
            <person name="Takami H."/>
        </authorList>
    </citation>
    <scope>NUCLEOTIDE SEQUENCE</scope>
    <source>
        <strain evidence="7">Expedition CK06-06</strain>
    </source>
</reference>
<evidence type="ECO:0000256" key="4">
    <source>
        <dbReference type="ARBA" id="ARBA00022723"/>
    </source>
</evidence>
<sequence>MLHSIERFVGAGVWLELTTLVIPGMNDSPETLRWIAEAIIGISDTIPWHVSRFSPAHKLADLSPTPVATLEQARKIGYEVGLRYVYVGNVPGEGEHTYCPACGELLIKRIGFLVKENRLQMDRCPACDAQIDGVWFTP</sequence>
<evidence type="ECO:0008006" key="8">
    <source>
        <dbReference type="Google" id="ProtNLM"/>
    </source>
</evidence>
<dbReference type="GO" id="GO:0051539">
    <property type="term" value="F:4 iron, 4 sulfur cluster binding"/>
    <property type="evidence" value="ECO:0007669"/>
    <property type="project" value="UniProtKB-KW"/>
</dbReference>
<dbReference type="InterPro" id="IPR034457">
    <property type="entry name" value="Organic_radical-activating"/>
</dbReference>
<protein>
    <recommendedName>
        <fullName evidence="8">Radical SAM core domain-containing protein</fullName>
    </recommendedName>
</protein>